<protein>
    <submittedName>
        <fullName evidence="4">Carbonic anhydrase</fullName>
    </submittedName>
</protein>
<accession>A0A0A2E0S6</accession>
<comment type="caution">
    <text evidence="4">The sequence shown here is derived from an EMBL/GenBank/DDBJ whole genome shotgun (WGS) entry which is preliminary data.</text>
</comment>
<dbReference type="CDD" id="cd03378">
    <property type="entry name" value="beta_CA_cladeC"/>
    <property type="match status" value="1"/>
</dbReference>
<dbReference type="RefSeq" id="WP_039426386.1">
    <property type="nucleotide sequence ID" value="NZ_JRAJ01000005.1"/>
</dbReference>
<comment type="cofactor">
    <cofactor evidence="2">
        <name>Zn(2+)</name>
        <dbReference type="ChEBI" id="CHEBI:29105"/>
    </cofactor>
    <text evidence="2">Binds 1 zinc ion per subunit.</text>
</comment>
<reference evidence="4 5" key="1">
    <citation type="submission" date="2014-08" db="EMBL/GenBank/DDBJ databases">
        <title>Porphyromonas gulae strain:COT-052_OH3439 Genome sequencing.</title>
        <authorList>
            <person name="Wallis C."/>
            <person name="Deusch O."/>
            <person name="O'Flynn C."/>
            <person name="Davis I."/>
            <person name="Jospin G."/>
            <person name="Darling A.E."/>
            <person name="Coil D.A."/>
            <person name="Alexiev A."/>
            <person name="Horsfall A."/>
            <person name="Kirkwood N."/>
            <person name="Harris S."/>
            <person name="Eisen J.A."/>
        </authorList>
    </citation>
    <scope>NUCLEOTIDE SEQUENCE [LARGE SCALE GENOMIC DNA]</scope>
    <source>
        <strain evidence="5">COT-052 OH3439</strain>
    </source>
</reference>
<evidence type="ECO:0000256" key="1">
    <source>
        <dbReference type="ARBA" id="ARBA00006217"/>
    </source>
</evidence>
<dbReference type="Gene3D" id="3.40.1050.10">
    <property type="entry name" value="Carbonic anhydrase"/>
    <property type="match status" value="1"/>
</dbReference>
<evidence type="ECO:0000313" key="4">
    <source>
        <dbReference type="EMBL" id="KGN84830.1"/>
    </source>
</evidence>
<evidence type="ECO:0000256" key="2">
    <source>
        <dbReference type="PIRSR" id="PIRSR601765-1"/>
    </source>
</evidence>
<feature type="binding site" evidence="2">
    <location>
        <position position="97"/>
    </location>
    <ligand>
        <name>Zn(2+)</name>
        <dbReference type="ChEBI" id="CHEBI:29105"/>
    </ligand>
</feature>
<dbReference type="Pfam" id="PF00484">
    <property type="entry name" value="Pro_CA"/>
    <property type="match status" value="1"/>
</dbReference>
<dbReference type="SMART" id="SM00947">
    <property type="entry name" value="Pro_CA"/>
    <property type="match status" value="1"/>
</dbReference>
<dbReference type="PROSITE" id="PS51257">
    <property type="entry name" value="PROKAR_LIPOPROTEIN"/>
    <property type="match status" value="1"/>
</dbReference>
<dbReference type="GO" id="GO:0008270">
    <property type="term" value="F:zinc ion binding"/>
    <property type="evidence" value="ECO:0007669"/>
    <property type="project" value="InterPro"/>
</dbReference>
<gene>
    <name evidence="4" type="ORF">HR15_10380</name>
</gene>
<dbReference type="AlphaFoldDB" id="A0A0A2E0S6"/>
<keyword evidence="2" id="KW-0862">Zinc</keyword>
<proteinExistence type="inferred from homology"/>
<dbReference type="Proteomes" id="UP000030146">
    <property type="component" value="Unassembled WGS sequence"/>
</dbReference>
<dbReference type="SUPFAM" id="SSF53056">
    <property type="entry name" value="beta-carbonic anhydrase, cab"/>
    <property type="match status" value="1"/>
</dbReference>
<sequence length="242" mass="26272">MKKIVLFSATMAMLVACGNQTTQTKSDTPTAAVEERISEVLTQDIQQGLTPEAVLTGLQEGNARYVANKQLPRDLNAQAVAGLEGQFPEAIILSCIDSRVPVEYIFDKGIGDLFVGRVAGNIVDDHMLGSLEYACEVSGSKVLLVLGHQDCGAIKSAIKGVEMGNITSLMEEIKPSVEATQYTGERTYANKEFADAVVKENVIQTMDEIRRDSPILKKLEDEGKIKICGAIYEMSTGKVHFL</sequence>
<evidence type="ECO:0000256" key="3">
    <source>
        <dbReference type="SAM" id="SignalP"/>
    </source>
</evidence>
<dbReference type="NCBIfam" id="NF011765">
    <property type="entry name" value="PRK15219.1"/>
    <property type="match status" value="1"/>
</dbReference>
<dbReference type="EMBL" id="JRAK01000138">
    <property type="protein sequence ID" value="KGN84830.1"/>
    <property type="molecule type" value="Genomic_DNA"/>
</dbReference>
<keyword evidence="3" id="KW-0732">Signal</keyword>
<feature type="chain" id="PRO_5001986708" evidence="3">
    <location>
        <begin position="19"/>
        <end position="242"/>
    </location>
</feature>
<organism evidence="4 5">
    <name type="scientific">Porphyromonas gulae</name>
    <dbReference type="NCBI Taxonomy" id="111105"/>
    <lineage>
        <taxon>Bacteria</taxon>
        <taxon>Pseudomonadati</taxon>
        <taxon>Bacteroidota</taxon>
        <taxon>Bacteroidia</taxon>
        <taxon>Bacteroidales</taxon>
        <taxon>Porphyromonadaceae</taxon>
        <taxon>Porphyromonas</taxon>
    </lineage>
</organism>
<keyword evidence="2" id="KW-0479">Metal-binding</keyword>
<dbReference type="PANTHER" id="PTHR11002:SF79">
    <property type="entry name" value="CARBONIC ANHYDRASE 2"/>
    <property type="match status" value="1"/>
</dbReference>
<dbReference type="InterPro" id="IPR036874">
    <property type="entry name" value="Carbonic_anhydrase_sf"/>
</dbReference>
<feature type="binding site" evidence="2">
    <location>
        <position position="95"/>
    </location>
    <ligand>
        <name>Zn(2+)</name>
        <dbReference type="ChEBI" id="CHEBI:29105"/>
    </ligand>
</feature>
<dbReference type="PANTHER" id="PTHR11002">
    <property type="entry name" value="CARBONIC ANHYDRASE"/>
    <property type="match status" value="1"/>
</dbReference>
<feature type="binding site" evidence="2">
    <location>
        <position position="151"/>
    </location>
    <ligand>
        <name>Zn(2+)</name>
        <dbReference type="ChEBI" id="CHEBI:29105"/>
    </ligand>
</feature>
<comment type="similarity">
    <text evidence="1">Belongs to the beta-class carbonic anhydrase family.</text>
</comment>
<keyword evidence="5" id="KW-1185">Reference proteome</keyword>
<feature type="signal peptide" evidence="3">
    <location>
        <begin position="1"/>
        <end position="18"/>
    </location>
</feature>
<dbReference type="GO" id="GO:0004089">
    <property type="term" value="F:carbonate dehydratase activity"/>
    <property type="evidence" value="ECO:0007669"/>
    <property type="project" value="InterPro"/>
</dbReference>
<name>A0A0A2E0S6_9PORP</name>
<dbReference type="InterPro" id="IPR001765">
    <property type="entry name" value="Carbonic_anhydrase"/>
</dbReference>
<feature type="binding site" evidence="2">
    <location>
        <position position="148"/>
    </location>
    <ligand>
        <name>Zn(2+)</name>
        <dbReference type="ChEBI" id="CHEBI:29105"/>
    </ligand>
</feature>
<evidence type="ECO:0000313" key="5">
    <source>
        <dbReference type="Proteomes" id="UP000030146"/>
    </source>
</evidence>